<feature type="transmembrane region" description="Helical" evidence="7">
    <location>
        <begin position="243"/>
        <end position="262"/>
    </location>
</feature>
<feature type="transmembrane region" description="Helical" evidence="7">
    <location>
        <begin position="324"/>
        <end position="350"/>
    </location>
</feature>
<comment type="caution">
    <text evidence="8">The sequence shown here is derived from an EMBL/GenBank/DDBJ whole genome shotgun (WGS) entry which is preliminary data.</text>
</comment>
<dbReference type="Proteomes" id="UP001154282">
    <property type="component" value="Unassembled WGS sequence"/>
</dbReference>
<feature type="compositionally biased region" description="Basic and acidic residues" evidence="6">
    <location>
        <begin position="577"/>
        <end position="587"/>
    </location>
</feature>
<dbReference type="Gene3D" id="1.20.1250.20">
    <property type="entry name" value="MFS general substrate transporter like domains"/>
    <property type="match status" value="2"/>
</dbReference>
<keyword evidence="4 7" id="KW-1133">Transmembrane helix</keyword>
<dbReference type="GO" id="GO:0016020">
    <property type="term" value="C:membrane"/>
    <property type="evidence" value="ECO:0007669"/>
    <property type="project" value="UniProtKB-SubCell"/>
</dbReference>
<dbReference type="Pfam" id="PF00854">
    <property type="entry name" value="PTR2"/>
    <property type="match status" value="2"/>
</dbReference>
<feature type="transmembrane region" description="Helical" evidence="7">
    <location>
        <begin position="283"/>
        <end position="304"/>
    </location>
</feature>
<comment type="similarity">
    <text evidence="2">Belongs to the major facilitator superfamily. Proton-dependent oligopeptide transporter (POT/PTR) (TC 2.A.17) family.</text>
</comment>
<feature type="transmembrane region" description="Helical" evidence="7">
    <location>
        <begin position="95"/>
        <end position="117"/>
    </location>
</feature>
<evidence type="ECO:0000256" key="1">
    <source>
        <dbReference type="ARBA" id="ARBA00004141"/>
    </source>
</evidence>
<feature type="transmembrane region" description="Helical" evidence="7">
    <location>
        <begin position="491"/>
        <end position="511"/>
    </location>
</feature>
<comment type="subcellular location">
    <subcellularLocation>
        <location evidence="1">Membrane</location>
        <topology evidence="1">Multi-pass membrane protein</topology>
    </subcellularLocation>
</comment>
<evidence type="ECO:0000313" key="9">
    <source>
        <dbReference type="Proteomes" id="UP001154282"/>
    </source>
</evidence>
<evidence type="ECO:0000256" key="5">
    <source>
        <dbReference type="ARBA" id="ARBA00023136"/>
    </source>
</evidence>
<dbReference type="EMBL" id="CAMGYJ010000008">
    <property type="protein sequence ID" value="CAI0453426.1"/>
    <property type="molecule type" value="Genomic_DNA"/>
</dbReference>
<feature type="region of interest" description="Disordered" evidence="6">
    <location>
        <begin position="555"/>
        <end position="607"/>
    </location>
</feature>
<feature type="transmembrane region" description="Helical" evidence="7">
    <location>
        <begin position="448"/>
        <end position="467"/>
    </location>
</feature>
<evidence type="ECO:0000256" key="7">
    <source>
        <dbReference type="SAM" id="Phobius"/>
    </source>
</evidence>
<feature type="transmembrane region" description="Helical" evidence="7">
    <location>
        <begin position="214"/>
        <end position="237"/>
    </location>
</feature>
<reference evidence="8" key="1">
    <citation type="submission" date="2022-08" db="EMBL/GenBank/DDBJ databases">
        <authorList>
            <person name="Gutierrez-Valencia J."/>
        </authorList>
    </citation>
    <scope>NUCLEOTIDE SEQUENCE</scope>
</reference>
<dbReference type="InterPro" id="IPR036259">
    <property type="entry name" value="MFS_trans_sf"/>
</dbReference>
<dbReference type="GO" id="GO:0022857">
    <property type="term" value="F:transmembrane transporter activity"/>
    <property type="evidence" value="ECO:0007669"/>
    <property type="project" value="InterPro"/>
</dbReference>
<keyword evidence="9" id="KW-1185">Reference proteome</keyword>
<gene>
    <name evidence="8" type="ORF">LITE_LOCUS31590</name>
</gene>
<organism evidence="8 9">
    <name type="scientific">Linum tenue</name>
    <dbReference type="NCBI Taxonomy" id="586396"/>
    <lineage>
        <taxon>Eukaryota</taxon>
        <taxon>Viridiplantae</taxon>
        <taxon>Streptophyta</taxon>
        <taxon>Embryophyta</taxon>
        <taxon>Tracheophyta</taxon>
        <taxon>Spermatophyta</taxon>
        <taxon>Magnoliopsida</taxon>
        <taxon>eudicotyledons</taxon>
        <taxon>Gunneridae</taxon>
        <taxon>Pentapetalae</taxon>
        <taxon>rosids</taxon>
        <taxon>fabids</taxon>
        <taxon>Malpighiales</taxon>
        <taxon>Linaceae</taxon>
        <taxon>Linum</taxon>
    </lineage>
</organism>
<evidence type="ECO:0000256" key="2">
    <source>
        <dbReference type="ARBA" id="ARBA00005982"/>
    </source>
</evidence>
<dbReference type="SUPFAM" id="SSF103473">
    <property type="entry name" value="MFS general substrate transporter"/>
    <property type="match status" value="1"/>
</dbReference>
<sequence length="607" mass="66765">MEGHSEQLSAPPITGNAEIVEIIVDDNSILHAPPPSPPREVQTPAVTKRPAVMGGWKTVHFILAIEVLERMATTSIQANVTFYLKRQYHLPNTTVAIIVFMWNALSHFNSIFAGVAARFYGPFWVIVVSTTVSFLGFAVLASTHLFDSLRPPADCQEMRSGLCKEPKPWQLLLLSASFLLISTGTGGIRCCTQEFAAKQLDHNDSSPMSSFETYYAWCRLPFSAIVVLFVLLLSVAASLNWDFLLLPVTAVMLLAILILWSRSNRYVKPPPRQAGSMICRGKLINTSMWKVMIPTWSTGIFLAVTNAPGPFPALQANEMHRGSIIGYLQWPTSAYAMFAMVVSSLWVELYPRALIPMLKKLLPDRASNGVPSRYRIGIGLGLSCAANVVGGVVENQRRKKSIAMRTMPATWLIPQFCLVGLAEAFNHQGQLDFYKYECELPSGDGRTLLALGQALGSLMASGIIPVVKKLSLDGSTNASWLSDVLDVGHYDYHYCVLAILALANFASYLIITNWACVRNKVVGVVAKRIEAITLNNDNEIEQLDDCGVEAEVAPPEQEDEAVYTNNEDSIAPSEGDTATKIEDEKQDISLPETTNNVTDEVRDEESC</sequence>
<proteinExistence type="inferred from homology"/>
<feature type="transmembrane region" description="Helical" evidence="7">
    <location>
        <begin position="123"/>
        <end position="141"/>
    </location>
</feature>
<keyword evidence="5 7" id="KW-0472">Membrane</keyword>
<evidence type="ECO:0000256" key="6">
    <source>
        <dbReference type="SAM" id="MobiDB-lite"/>
    </source>
</evidence>
<keyword evidence="3 7" id="KW-0812">Transmembrane</keyword>
<evidence type="ECO:0000313" key="8">
    <source>
        <dbReference type="EMBL" id="CAI0453426.1"/>
    </source>
</evidence>
<accession>A0AAV0N4T0</accession>
<protein>
    <submittedName>
        <fullName evidence="8">Uncharacterized protein</fullName>
    </submittedName>
</protein>
<evidence type="ECO:0000256" key="4">
    <source>
        <dbReference type="ARBA" id="ARBA00022989"/>
    </source>
</evidence>
<evidence type="ECO:0000256" key="3">
    <source>
        <dbReference type="ARBA" id="ARBA00022692"/>
    </source>
</evidence>
<dbReference type="AlphaFoldDB" id="A0AAV0N4T0"/>
<dbReference type="InterPro" id="IPR000109">
    <property type="entry name" value="POT_fam"/>
</dbReference>
<name>A0AAV0N4T0_9ROSI</name>
<dbReference type="PANTHER" id="PTHR11654">
    <property type="entry name" value="OLIGOPEPTIDE TRANSPORTER-RELATED"/>
    <property type="match status" value="1"/>
</dbReference>